<feature type="compositionally biased region" description="Basic residues" evidence="1">
    <location>
        <begin position="72"/>
        <end position="106"/>
    </location>
</feature>
<gene>
    <name evidence="2" type="ORF">AVDCRST_MAG11-3607</name>
</gene>
<protein>
    <submittedName>
        <fullName evidence="2">4-hydroxybenzoyl-CoA thioesterase family active site</fullName>
    </submittedName>
</protein>
<organism evidence="2">
    <name type="scientific">uncultured Gemmatimonadaceae bacterium</name>
    <dbReference type="NCBI Taxonomy" id="246130"/>
    <lineage>
        <taxon>Bacteria</taxon>
        <taxon>Pseudomonadati</taxon>
        <taxon>Gemmatimonadota</taxon>
        <taxon>Gemmatimonadia</taxon>
        <taxon>Gemmatimonadales</taxon>
        <taxon>Gemmatimonadaceae</taxon>
        <taxon>environmental samples</taxon>
    </lineage>
</organism>
<dbReference type="EMBL" id="CADCTU010000774">
    <property type="protein sequence ID" value="CAA9352518.1"/>
    <property type="molecule type" value="Genomic_DNA"/>
</dbReference>
<dbReference type="AlphaFoldDB" id="A0A6J4M8E2"/>
<evidence type="ECO:0000313" key="2">
    <source>
        <dbReference type="EMBL" id="CAA9352518.1"/>
    </source>
</evidence>
<feature type="region of interest" description="Disordered" evidence="1">
    <location>
        <begin position="1"/>
        <end position="58"/>
    </location>
</feature>
<feature type="compositionally biased region" description="Basic and acidic residues" evidence="1">
    <location>
        <begin position="134"/>
        <end position="146"/>
    </location>
</feature>
<feature type="compositionally biased region" description="Basic residues" evidence="1">
    <location>
        <begin position="23"/>
        <end position="34"/>
    </location>
</feature>
<proteinExistence type="predicted"/>
<name>A0A6J4M8E2_9BACT</name>
<evidence type="ECO:0000256" key="1">
    <source>
        <dbReference type="SAM" id="MobiDB-lite"/>
    </source>
</evidence>
<accession>A0A6J4M8E2</accession>
<feature type="non-terminal residue" evidence="2">
    <location>
        <position position="153"/>
    </location>
</feature>
<feature type="region of interest" description="Disordered" evidence="1">
    <location>
        <begin position="71"/>
        <end position="153"/>
    </location>
</feature>
<feature type="non-terminal residue" evidence="2">
    <location>
        <position position="1"/>
    </location>
</feature>
<sequence length="153" mass="16513">ERRRAAARAGGGGRPRPVERRGPVRHHPLRHVRAAARDRRDRAVPGGGAAVRGDPRADGRLAAAAPALVRVPRARPTRRRGRDPRVLLRRRDHLAHPRLRLRRRGERRPARGGGAGDRVRGAAHPGEVPVPRGGARDDRAVGDERGGGAGGFV</sequence>
<reference evidence="2" key="1">
    <citation type="submission" date="2020-02" db="EMBL/GenBank/DDBJ databases">
        <authorList>
            <person name="Meier V. D."/>
        </authorList>
    </citation>
    <scope>NUCLEOTIDE SEQUENCE</scope>
    <source>
        <strain evidence="2">AVDCRST_MAG11</strain>
    </source>
</reference>